<dbReference type="InterPro" id="IPR036388">
    <property type="entry name" value="WH-like_DNA-bd_sf"/>
</dbReference>
<comment type="caution">
    <text evidence="6">The sequence shown here is derived from an EMBL/GenBank/DDBJ whole genome shotgun (WGS) entry which is preliminary data.</text>
</comment>
<dbReference type="PROSITE" id="PS50931">
    <property type="entry name" value="HTH_LYSR"/>
    <property type="match status" value="1"/>
</dbReference>
<comment type="similarity">
    <text evidence="1">Belongs to the LysR transcriptional regulatory family.</text>
</comment>
<dbReference type="Gene3D" id="1.10.10.10">
    <property type="entry name" value="Winged helix-like DNA-binding domain superfamily/Winged helix DNA-binding domain"/>
    <property type="match status" value="1"/>
</dbReference>
<dbReference type="SUPFAM" id="SSF46785">
    <property type="entry name" value="Winged helix' DNA-binding domain"/>
    <property type="match status" value="1"/>
</dbReference>
<sequence length="304" mass="32603">MKDITLRQLDFLAETALAGSLAGAAARLHLTGPAIAQQLRRLERAVGLPLLERGPAGQRPTDAGRLLIETHRRVRAELTACDDGLRALRSAEAGRVTAGVVSTAQYFAPFLLAAFGLAHPGVRVGLVIGNREEIVARLDDYTVDLAIMGRPPHGLAVEHQVFGDHTYVIIASPRHRLAGPGRLPFARVAEETFLVREPGAGTRLHFDAMFDTAGHEPTIGMVLDSNETIKQAVMAGLGIALISAHTIAAEVHEGRLAVLDVEGLPIRRHWLLVRMAGRTVGPTTEALWNFVSLTGADHLPSLEG</sequence>
<organism evidence="6 7">
    <name type="scientific">Actinoplanes nipponensis</name>
    <dbReference type="NCBI Taxonomy" id="135950"/>
    <lineage>
        <taxon>Bacteria</taxon>
        <taxon>Bacillati</taxon>
        <taxon>Actinomycetota</taxon>
        <taxon>Actinomycetes</taxon>
        <taxon>Micromonosporales</taxon>
        <taxon>Micromonosporaceae</taxon>
        <taxon>Actinoplanes</taxon>
    </lineage>
</organism>
<keyword evidence="7" id="KW-1185">Reference proteome</keyword>
<evidence type="ECO:0000313" key="6">
    <source>
        <dbReference type="EMBL" id="GIE51672.1"/>
    </source>
</evidence>
<evidence type="ECO:0000259" key="5">
    <source>
        <dbReference type="PROSITE" id="PS50931"/>
    </source>
</evidence>
<protein>
    <submittedName>
        <fullName evidence="6">Transcriptional regulator</fullName>
    </submittedName>
</protein>
<dbReference type="Pfam" id="PF03466">
    <property type="entry name" value="LysR_substrate"/>
    <property type="match status" value="1"/>
</dbReference>
<dbReference type="GO" id="GO:0003700">
    <property type="term" value="F:DNA-binding transcription factor activity"/>
    <property type="evidence" value="ECO:0007669"/>
    <property type="project" value="InterPro"/>
</dbReference>
<dbReference type="InterPro" id="IPR000847">
    <property type="entry name" value="LysR_HTH_N"/>
</dbReference>
<evidence type="ECO:0000313" key="7">
    <source>
        <dbReference type="Proteomes" id="UP000647172"/>
    </source>
</evidence>
<gene>
    <name evidence="6" type="primary">cbbR</name>
    <name evidence="6" type="ORF">Ani05nite_52060</name>
</gene>
<evidence type="ECO:0000256" key="3">
    <source>
        <dbReference type="ARBA" id="ARBA00023125"/>
    </source>
</evidence>
<dbReference type="Proteomes" id="UP000647172">
    <property type="component" value="Unassembled WGS sequence"/>
</dbReference>
<dbReference type="GO" id="GO:0000976">
    <property type="term" value="F:transcription cis-regulatory region binding"/>
    <property type="evidence" value="ECO:0007669"/>
    <property type="project" value="TreeGrafter"/>
</dbReference>
<reference evidence="6" key="1">
    <citation type="submission" date="2021-01" db="EMBL/GenBank/DDBJ databases">
        <title>Whole genome shotgun sequence of Actinoplanes nipponensis NBRC 14063.</title>
        <authorList>
            <person name="Komaki H."/>
            <person name="Tamura T."/>
        </authorList>
    </citation>
    <scope>NUCLEOTIDE SEQUENCE</scope>
    <source>
        <strain evidence="6">NBRC 14063</strain>
    </source>
</reference>
<keyword evidence="4" id="KW-0804">Transcription</keyword>
<proteinExistence type="inferred from homology"/>
<keyword evidence="2" id="KW-0805">Transcription regulation</keyword>
<dbReference type="RefSeq" id="WP_203772422.1">
    <property type="nucleotide sequence ID" value="NZ_BAAAYJ010000097.1"/>
</dbReference>
<feature type="domain" description="HTH lysR-type" evidence="5">
    <location>
        <begin position="4"/>
        <end position="61"/>
    </location>
</feature>
<evidence type="ECO:0000256" key="1">
    <source>
        <dbReference type="ARBA" id="ARBA00009437"/>
    </source>
</evidence>
<name>A0A919JM31_9ACTN</name>
<dbReference type="InterPro" id="IPR036390">
    <property type="entry name" value="WH_DNA-bd_sf"/>
</dbReference>
<dbReference type="SUPFAM" id="SSF53850">
    <property type="entry name" value="Periplasmic binding protein-like II"/>
    <property type="match status" value="1"/>
</dbReference>
<evidence type="ECO:0000256" key="4">
    <source>
        <dbReference type="ARBA" id="ARBA00023163"/>
    </source>
</evidence>
<evidence type="ECO:0000256" key="2">
    <source>
        <dbReference type="ARBA" id="ARBA00023015"/>
    </source>
</evidence>
<keyword evidence="3" id="KW-0238">DNA-binding</keyword>
<dbReference type="EMBL" id="BOMQ01000061">
    <property type="protein sequence ID" value="GIE51672.1"/>
    <property type="molecule type" value="Genomic_DNA"/>
</dbReference>
<dbReference type="PANTHER" id="PTHR30126:SF5">
    <property type="entry name" value="HTH-TYPE TRANSCRIPTIONAL ACTIVATOR CMPR"/>
    <property type="match status" value="1"/>
</dbReference>
<dbReference type="InterPro" id="IPR005119">
    <property type="entry name" value="LysR_subst-bd"/>
</dbReference>
<dbReference type="AlphaFoldDB" id="A0A919JM31"/>
<dbReference type="PANTHER" id="PTHR30126">
    <property type="entry name" value="HTH-TYPE TRANSCRIPTIONAL REGULATOR"/>
    <property type="match status" value="1"/>
</dbReference>
<dbReference type="Gene3D" id="3.40.190.290">
    <property type="match status" value="1"/>
</dbReference>
<dbReference type="Pfam" id="PF00126">
    <property type="entry name" value="HTH_1"/>
    <property type="match status" value="1"/>
</dbReference>
<accession>A0A919JM31</accession>